<dbReference type="OrthoDB" id="1140688at2"/>
<dbReference type="Pfam" id="PF13585">
    <property type="entry name" value="CHU_C"/>
    <property type="match status" value="1"/>
</dbReference>
<protein>
    <submittedName>
        <fullName evidence="1">T9SS type B sorting domain-containing protein</fullName>
    </submittedName>
</protein>
<keyword evidence="2" id="KW-1185">Reference proteome</keyword>
<dbReference type="NCBIfam" id="TIGR04131">
    <property type="entry name" value="Bac_Flav_CTERM"/>
    <property type="match status" value="1"/>
</dbReference>
<proteinExistence type="predicted"/>
<reference evidence="1 2" key="1">
    <citation type="submission" date="2019-09" db="EMBL/GenBank/DDBJ databases">
        <title>Flavobacterium sp. nov., isolated from glacier ice.</title>
        <authorList>
            <person name="Liu Q."/>
        </authorList>
    </citation>
    <scope>NUCLEOTIDE SEQUENCE [LARGE SCALE GENOMIC DNA]</scope>
    <source>
        <strain evidence="1 2">NBRC 112527</strain>
    </source>
</reference>
<dbReference type="RefSeq" id="WP_151107849.1">
    <property type="nucleotide sequence ID" value="NZ_WAEM01000006.1"/>
</dbReference>
<dbReference type="EMBL" id="WAEM01000006">
    <property type="protein sequence ID" value="KAB1154929.1"/>
    <property type="molecule type" value="Genomic_DNA"/>
</dbReference>
<evidence type="ECO:0000313" key="2">
    <source>
        <dbReference type="Proteomes" id="UP000490922"/>
    </source>
</evidence>
<accession>A0A7J5ACW3</accession>
<name>A0A7J5ACW3_9FLAO</name>
<dbReference type="InterPro" id="IPR013783">
    <property type="entry name" value="Ig-like_fold"/>
</dbReference>
<organism evidence="1 2">
    <name type="scientific">Flavobacterium luteum</name>
    <dbReference type="NCBI Taxonomy" id="2026654"/>
    <lineage>
        <taxon>Bacteria</taxon>
        <taxon>Pseudomonadati</taxon>
        <taxon>Bacteroidota</taxon>
        <taxon>Flavobacteriia</taxon>
        <taxon>Flavobacteriales</taxon>
        <taxon>Flavobacteriaceae</taxon>
        <taxon>Flavobacterium</taxon>
    </lineage>
</organism>
<evidence type="ECO:0000313" key="1">
    <source>
        <dbReference type="EMBL" id="KAB1154929.1"/>
    </source>
</evidence>
<comment type="caution">
    <text evidence="1">The sequence shown here is derived from an EMBL/GenBank/DDBJ whole genome shotgun (WGS) entry which is preliminary data.</text>
</comment>
<gene>
    <name evidence="1" type="ORF">F6464_10920</name>
</gene>
<dbReference type="InterPro" id="IPR026341">
    <property type="entry name" value="T9SS_type_B"/>
</dbReference>
<dbReference type="Proteomes" id="UP000490922">
    <property type="component" value="Unassembled WGS sequence"/>
</dbReference>
<sequence>MKLKQNTFLFILISFISYPFYGQDISLFKQYNGRYDFVFIGNTLNTIENNNIDGLPSPPCTILTNSSSLLNLNQDNSIENAYLYWAGSGTGDFEVKLNNQTISAIRTFSNENSRGFPFFSAFADVTSLIQSTGNGIYNFSDLDLTAIIADYCPFGGNFAGWAIVIIYKNKDLPLNQLTVYDGLQSVPNEINITLNSLNVIDNNDAKIGFVAWEGDKNIANNESLLINENLIDNPPLNPGNNAFNGTNSFLGTSDLYNMDLDVYSIQNNIKIGDTNASIRLTSDQDFVMINAIVTKLNSQLPDATISFNKINKACNSKKIVVDYTVFNSNSTNPLPAETPIAIYANGILIQQTKTKTTLPIDGSETATITINIPENIPNNFELKFIVDDDGTGQGRVNEINETNNTFSEAVTLLVSDILGTLDALISCNLGLGKAVFNFSKYEESIKVNPSDVVQFYESTTDLENETNTISGISNYSTASTPKTIFVKVDNGTCFSTTSFSLTSRNCPPTVYNFVSANNDTKNDTFFIDGLRNIFLNFKLSIYNRWGTLVWNGNNNTPDWDGYANQGFLINSSQIATGTYYYVLELNDPDYSKPLVGYLFLTR</sequence>
<dbReference type="AlphaFoldDB" id="A0A7J5ACW3"/>
<dbReference type="Gene3D" id="2.60.40.10">
    <property type="entry name" value="Immunoglobulins"/>
    <property type="match status" value="1"/>
</dbReference>